<protein>
    <submittedName>
        <fullName evidence="1">Uncharacterized protein</fullName>
    </submittedName>
</protein>
<reference evidence="1 2" key="1">
    <citation type="journal article" date="2019" name="Nat. Microbiol.">
        <title>Mediterranean grassland soil C-N compound turnover is dependent on rainfall and depth, and is mediated by genomically divergent microorganisms.</title>
        <authorList>
            <person name="Diamond S."/>
            <person name="Andeer P.F."/>
            <person name="Li Z."/>
            <person name="Crits-Christoph A."/>
            <person name="Burstein D."/>
            <person name="Anantharaman K."/>
            <person name="Lane K.R."/>
            <person name="Thomas B.C."/>
            <person name="Pan C."/>
            <person name="Northen T.R."/>
            <person name="Banfield J.F."/>
        </authorList>
    </citation>
    <scope>NUCLEOTIDE SEQUENCE [LARGE SCALE GENOMIC DNA]</scope>
    <source>
        <strain evidence="1">NP_3</strain>
    </source>
</reference>
<dbReference type="Proteomes" id="UP000318509">
    <property type="component" value="Unassembled WGS sequence"/>
</dbReference>
<gene>
    <name evidence="1" type="ORF">E6H00_12975</name>
</gene>
<name>A0A537JXW6_9BACT</name>
<comment type="caution">
    <text evidence="1">The sequence shown here is derived from an EMBL/GenBank/DDBJ whole genome shotgun (WGS) entry which is preliminary data.</text>
</comment>
<evidence type="ECO:0000313" key="2">
    <source>
        <dbReference type="Proteomes" id="UP000318509"/>
    </source>
</evidence>
<sequence>MKNVISFVFVLFCCGGLDAKPRVKVFPVSCARVWKAVETVANGKDYSSSMLDDKRMKASLVTGHGAWTGKRTMYLSLQGSGDSCSVSVEGIFSGLAHNDKGDLFKRIEEGLLIGNQENRQ</sequence>
<dbReference type="AlphaFoldDB" id="A0A537JXW6"/>
<evidence type="ECO:0000313" key="1">
    <source>
        <dbReference type="EMBL" id="TMI88340.1"/>
    </source>
</evidence>
<accession>A0A537JXW6</accession>
<proteinExistence type="predicted"/>
<dbReference type="EMBL" id="VBAK01000141">
    <property type="protein sequence ID" value="TMI88340.1"/>
    <property type="molecule type" value="Genomic_DNA"/>
</dbReference>
<organism evidence="1 2">
    <name type="scientific">Candidatus Segetimicrobium genomatis</name>
    <dbReference type="NCBI Taxonomy" id="2569760"/>
    <lineage>
        <taxon>Bacteria</taxon>
        <taxon>Bacillati</taxon>
        <taxon>Candidatus Sysuimicrobiota</taxon>
        <taxon>Candidatus Sysuimicrobiia</taxon>
        <taxon>Candidatus Sysuimicrobiales</taxon>
        <taxon>Candidatus Segetimicrobiaceae</taxon>
        <taxon>Candidatus Segetimicrobium</taxon>
    </lineage>
</organism>